<reference evidence="3" key="1">
    <citation type="submission" date="2020-05" db="EMBL/GenBank/DDBJ databases">
        <authorList>
            <person name="Chiriac C."/>
            <person name="Salcher M."/>
            <person name="Ghai R."/>
            <person name="Kavagutti S V."/>
        </authorList>
    </citation>
    <scope>NUCLEOTIDE SEQUENCE</scope>
</reference>
<dbReference type="GO" id="GO:0016051">
    <property type="term" value="P:carbohydrate biosynthetic process"/>
    <property type="evidence" value="ECO:0007669"/>
    <property type="project" value="InterPro"/>
</dbReference>
<dbReference type="InterPro" id="IPR020568">
    <property type="entry name" value="Ribosomal_Su5_D2-typ_SF"/>
</dbReference>
<dbReference type="EMBL" id="CAFBQH010000090">
    <property type="protein sequence ID" value="CAB5054818.1"/>
    <property type="molecule type" value="Genomic_DNA"/>
</dbReference>
<evidence type="ECO:0000259" key="2">
    <source>
        <dbReference type="Pfam" id="PF08714"/>
    </source>
</evidence>
<evidence type="ECO:0000313" key="3">
    <source>
        <dbReference type="EMBL" id="CAB4368494.1"/>
    </source>
</evidence>
<dbReference type="GO" id="GO:0016840">
    <property type="term" value="F:carbon-nitrogen lyase activity"/>
    <property type="evidence" value="ECO:0007669"/>
    <property type="project" value="InterPro"/>
</dbReference>
<dbReference type="Pfam" id="PF08714">
    <property type="entry name" value="Fae"/>
    <property type="match status" value="1"/>
</dbReference>
<dbReference type="SUPFAM" id="SSF54211">
    <property type="entry name" value="Ribosomal protein S5 domain 2-like"/>
    <property type="match status" value="1"/>
</dbReference>
<feature type="domain" description="Formaldehyde-activating enzyme" evidence="2">
    <location>
        <begin position="3"/>
        <end position="152"/>
    </location>
</feature>
<organism evidence="3">
    <name type="scientific">freshwater metagenome</name>
    <dbReference type="NCBI Taxonomy" id="449393"/>
    <lineage>
        <taxon>unclassified sequences</taxon>
        <taxon>metagenomes</taxon>
        <taxon>ecological metagenomes</taxon>
    </lineage>
</organism>
<name>A0A6J6AJ15_9ZZZZ</name>
<dbReference type="InterPro" id="IPR014826">
    <property type="entry name" value="HCHO-activating_enzyme"/>
</dbReference>
<dbReference type="InterPro" id="IPR037075">
    <property type="entry name" value="HCHO-activating_enzyme_sf"/>
</dbReference>
<gene>
    <name evidence="3" type="ORF">UFOPK4179_01297</name>
    <name evidence="4" type="ORF">UFOPK4293_01304</name>
</gene>
<protein>
    <submittedName>
        <fullName evidence="3">Unannotated protein</fullName>
    </submittedName>
</protein>
<keyword evidence="1" id="KW-0456">Lyase</keyword>
<dbReference type="EMBL" id="CAETWZ010000171">
    <property type="protein sequence ID" value="CAB4368494.1"/>
    <property type="molecule type" value="Genomic_DNA"/>
</dbReference>
<dbReference type="Gene3D" id="3.30.230.60">
    <property type="entry name" value="Formaldehyde-activating enzyme"/>
    <property type="match status" value="1"/>
</dbReference>
<dbReference type="NCBIfam" id="TIGR03126">
    <property type="entry name" value="one_C_fae"/>
    <property type="match status" value="1"/>
</dbReference>
<evidence type="ECO:0000256" key="1">
    <source>
        <dbReference type="ARBA" id="ARBA00023239"/>
    </source>
</evidence>
<evidence type="ECO:0000313" key="4">
    <source>
        <dbReference type="EMBL" id="CAB5054818.1"/>
    </source>
</evidence>
<dbReference type="AlphaFoldDB" id="A0A6J6AJ15"/>
<accession>A0A6J6AJ15</accession>
<proteinExistence type="predicted"/>
<sequence>MKIGEGFVGDGVNAAHINVVLGHRDGPVGTAWATALATPREGHVPFVAVAQPNMPIVPFTLFVNKAAIANDRHGVLTWGGAQAGVAAGVGLAHTEKLFAEKLDSLVLIVAVWVNPSADNEEAVFANNRDATFVALQQARDAGPDIGQALVAMADPSNPYFRAT</sequence>